<dbReference type="InterPro" id="IPR008972">
    <property type="entry name" value="Cupredoxin"/>
</dbReference>
<dbReference type="Pfam" id="PF07731">
    <property type="entry name" value="Cu-oxidase_2"/>
    <property type="match status" value="1"/>
</dbReference>
<feature type="signal peptide" evidence="1">
    <location>
        <begin position="1"/>
        <end position="32"/>
    </location>
</feature>
<reference evidence="4 5" key="1">
    <citation type="submission" date="2018-06" db="EMBL/GenBank/DDBJ databases">
        <title>Genomic Encyclopedia of Archaeal and Bacterial Type Strains, Phase II (KMG-II): from individual species to whole genera.</title>
        <authorList>
            <person name="Goeker M."/>
        </authorList>
    </citation>
    <scope>NUCLEOTIDE SEQUENCE [LARGE SCALE GENOMIC DNA]</scope>
    <source>
        <strain evidence="4 5">JCM 11668</strain>
    </source>
</reference>
<name>A0A318TLT0_9BRAD</name>
<evidence type="ECO:0000313" key="5">
    <source>
        <dbReference type="Proteomes" id="UP000248148"/>
    </source>
</evidence>
<feature type="domain" description="Plastocyanin-like" evidence="3">
    <location>
        <begin position="342"/>
        <end position="425"/>
    </location>
</feature>
<dbReference type="InterPro" id="IPR001117">
    <property type="entry name" value="Cu-oxidase_2nd"/>
</dbReference>
<keyword evidence="5" id="KW-1185">Reference proteome</keyword>
<dbReference type="Proteomes" id="UP000248148">
    <property type="component" value="Unassembled WGS sequence"/>
</dbReference>
<dbReference type="EMBL" id="QJTI01000001">
    <property type="protein sequence ID" value="PYF05433.1"/>
    <property type="molecule type" value="Genomic_DNA"/>
</dbReference>
<accession>A0A318TLT0</accession>
<feature type="domain" description="Plastocyanin-like" evidence="2">
    <location>
        <begin position="185"/>
        <end position="269"/>
    </location>
</feature>
<dbReference type="OrthoDB" id="9757546at2"/>
<dbReference type="AlphaFoldDB" id="A0A318TLT0"/>
<protein>
    <submittedName>
        <fullName evidence="4">FtsP/CotA-like multicopper oxidase with cupredoxin domain</fullName>
    </submittedName>
</protein>
<dbReference type="SUPFAM" id="SSF49503">
    <property type="entry name" value="Cupredoxins"/>
    <property type="match status" value="2"/>
</dbReference>
<evidence type="ECO:0000259" key="2">
    <source>
        <dbReference type="Pfam" id="PF00394"/>
    </source>
</evidence>
<dbReference type="GO" id="GO:0005507">
    <property type="term" value="F:copper ion binding"/>
    <property type="evidence" value="ECO:0007669"/>
    <property type="project" value="InterPro"/>
</dbReference>
<gene>
    <name evidence="4" type="ORF">BJ122_101173</name>
</gene>
<dbReference type="Gene3D" id="2.60.40.420">
    <property type="entry name" value="Cupredoxins - blue copper proteins"/>
    <property type="match status" value="2"/>
</dbReference>
<feature type="chain" id="PRO_5016256298" evidence="1">
    <location>
        <begin position="33"/>
        <end position="436"/>
    </location>
</feature>
<dbReference type="PROSITE" id="PS51318">
    <property type="entry name" value="TAT"/>
    <property type="match status" value="1"/>
</dbReference>
<evidence type="ECO:0000256" key="1">
    <source>
        <dbReference type="SAM" id="SignalP"/>
    </source>
</evidence>
<dbReference type="RefSeq" id="WP_110779442.1">
    <property type="nucleotide sequence ID" value="NZ_QJTI01000001.1"/>
</dbReference>
<sequence length="436" mass="46084">MTAPDLALTRRRLLTGLAATGFLASAAPGALAQAPRPLELTAQIGARALRPGLPDTALATLIGAGGDGALRFQRGDEVAVSLANALPTPALLSIRGGGTAGAEPLLARQPAAPGARASFPLKLRHAGTGLCDLRLWGDDSAPMPVRALVVAEREPVAVDRDEVLLIEDVRLDGDGRALAPGRDAVPASSLLLLNGRLGFELPVRSGQRLRLRFINGCHRSVIALKIADHDLRVMAVDGQPAEPFVARAGQVVLAPGSRVDAMVDALRPPGSEAVILLHDGSSARPLGRLVYGAEPALRAAPAAPLGPLPSNGLPERLDLKSALRVELPLGGPDWRRPADLTAATAPAFKLKPDRVAVLALSNPGPQPMVFHLHGHWFRLLDRLDDGWKPFWLDTLTIGAQQTERIAFAAEQPGRWLLEAMAAQWSAPRLLRSYAVE</sequence>
<comment type="caution">
    <text evidence="4">The sequence shown here is derived from an EMBL/GenBank/DDBJ whole genome shotgun (WGS) entry which is preliminary data.</text>
</comment>
<organism evidence="4 5">
    <name type="scientific">Rhodopseudomonas faecalis</name>
    <dbReference type="NCBI Taxonomy" id="99655"/>
    <lineage>
        <taxon>Bacteria</taxon>
        <taxon>Pseudomonadati</taxon>
        <taxon>Pseudomonadota</taxon>
        <taxon>Alphaproteobacteria</taxon>
        <taxon>Hyphomicrobiales</taxon>
        <taxon>Nitrobacteraceae</taxon>
        <taxon>Rhodopseudomonas</taxon>
    </lineage>
</organism>
<proteinExistence type="predicted"/>
<evidence type="ECO:0000313" key="4">
    <source>
        <dbReference type="EMBL" id="PYF05433.1"/>
    </source>
</evidence>
<dbReference type="GO" id="GO:0016491">
    <property type="term" value="F:oxidoreductase activity"/>
    <property type="evidence" value="ECO:0007669"/>
    <property type="project" value="InterPro"/>
</dbReference>
<dbReference type="InterPro" id="IPR011706">
    <property type="entry name" value="Cu-oxidase_C"/>
</dbReference>
<keyword evidence="1" id="KW-0732">Signal</keyword>
<dbReference type="InterPro" id="IPR006311">
    <property type="entry name" value="TAT_signal"/>
</dbReference>
<evidence type="ECO:0000259" key="3">
    <source>
        <dbReference type="Pfam" id="PF07731"/>
    </source>
</evidence>
<dbReference type="Pfam" id="PF00394">
    <property type="entry name" value="Cu-oxidase"/>
    <property type="match status" value="1"/>
</dbReference>